<accession>A0A3B6KPQ2</accession>
<reference evidence="2" key="1">
    <citation type="submission" date="2018-08" db="EMBL/GenBank/DDBJ databases">
        <authorList>
            <person name="Rossello M."/>
        </authorList>
    </citation>
    <scope>NUCLEOTIDE SEQUENCE [LARGE SCALE GENOMIC DNA]</scope>
    <source>
        <strain evidence="2">cv. Chinese Spring</strain>
    </source>
</reference>
<dbReference type="Gramene" id="TraesWEE_scaffold_002722_01G000300.1">
    <property type="protein sequence ID" value="TraesWEE_scaffold_002722_01G000300.1"/>
    <property type="gene ID" value="TraesWEE_scaffold_002722_01G000300"/>
</dbReference>
<dbReference type="Gramene" id="TraesCS5A03G1064200.1">
    <property type="protein sequence ID" value="TraesCS5A03G1064200.1.CDS"/>
    <property type="gene ID" value="TraesCS5A03G1064200"/>
</dbReference>
<keyword evidence="3" id="KW-1185">Reference proteome</keyword>
<dbReference type="Gramene" id="TraesCAD_scaffold_003480_01G000300.1">
    <property type="protein sequence ID" value="TraesCAD_scaffold_003480_01G000300.1"/>
    <property type="gene ID" value="TraesCAD_scaffold_003480_01G000300"/>
</dbReference>
<dbReference type="PANTHER" id="PTHR33087">
    <property type="entry name" value="OS07G0539200 PROTEIN"/>
    <property type="match status" value="1"/>
</dbReference>
<dbReference type="STRING" id="4565.A0A3B6KPQ2"/>
<dbReference type="AlphaFoldDB" id="A0A3B6KPQ2"/>
<reference evidence="2" key="2">
    <citation type="submission" date="2018-10" db="UniProtKB">
        <authorList>
            <consortium name="EnsemblPlants"/>
        </authorList>
    </citation>
    <scope>IDENTIFICATION</scope>
</reference>
<dbReference type="InterPro" id="IPR053253">
    <property type="entry name" value="Sex_diff_modulator"/>
</dbReference>
<dbReference type="Gramene" id="TraesCS5A02G450400.1">
    <property type="protein sequence ID" value="TraesCS5A02G450400.1"/>
    <property type="gene ID" value="TraesCS5A02G450400"/>
</dbReference>
<evidence type="ECO:0000313" key="2">
    <source>
        <dbReference type="EnsemblPlants" id="TraesCS5A02G450400.1"/>
    </source>
</evidence>
<protein>
    <submittedName>
        <fullName evidence="2">Uncharacterized protein</fullName>
    </submittedName>
</protein>
<dbReference type="Gramene" id="TraesROB_scaffold_044713_01G000100.1">
    <property type="protein sequence ID" value="TraesROB_scaffold_044713_01G000100.1"/>
    <property type="gene ID" value="TraesROB_scaffold_044713_01G000100"/>
</dbReference>
<dbReference type="Proteomes" id="UP000019116">
    <property type="component" value="Chromosome 5A"/>
</dbReference>
<feature type="region of interest" description="Disordered" evidence="1">
    <location>
        <begin position="170"/>
        <end position="200"/>
    </location>
</feature>
<dbReference type="OrthoDB" id="694475at2759"/>
<dbReference type="EnsemblPlants" id="TraesCS5A02G450400.1">
    <property type="protein sequence ID" value="TraesCS5A02G450400.1"/>
    <property type="gene ID" value="TraesCS5A02G450400"/>
</dbReference>
<dbReference type="Gramene" id="TraesCLE_scaffold_192970_01G000100.1">
    <property type="protein sequence ID" value="TraesCLE_scaffold_192970_01G000100.1"/>
    <property type="gene ID" value="TraesCLE_scaffold_192970_01G000100"/>
</dbReference>
<evidence type="ECO:0000256" key="1">
    <source>
        <dbReference type="SAM" id="MobiDB-lite"/>
    </source>
</evidence>
<proteinExistence type="predicted"/>
<sequence>MSEGRARIDDIVRRRRINNLFREETWHRGEPELRPENDRIFLPRTARMEELERQFRGYVLFATVHGGHSPFSSDDFCTEVLLLSRELLCGSAYISFCRWNYGARCSYGQLEYRTNLSFEGLPETAWEPEAMRLIVAGLRGELIEILPSEDRWVIEVAAWLVNPNKVPKSVEVEVPTPPLPPWKPDSVDEGESPRRPSSPTSRKMMVFPVIIHVKEVLDSGPLMSELPSKYLPDEGVDLSRIHVFDTWRGKVDGSGPGDNGKA</sequence>
<organism evidence="2">
    <name type="scientific">Triticum aestivum</name>
    <name type="common">Wheat</name>
    <dbReference type="NCBI Taxonomy" id="4565"/>
    <lineage>
        <taxon>Eukaryota</taxon>
        <taxon>Viridiplantae</taxon>
        <taxon>Streptophyta</taxon>
        <taxon>Embryophyta</taxon>
        <taxon>Tracheophyta</taxon>
        <taxon>Spermatophyta</taxon>
        <taxon>Magnoliopsida</taxon>
        <taxon>Liliopsida</taxon>
        <taxon>Poales</taxon>
        <taxon>Poaceae</taxon>
        <taxon>BOP clade</taxon>
        <taxon>Pooideae</taxon>
        <taxon>Triticodae</taxon>
        <taxon>Triticeae</taxon>
        <taxon>Triticinae</taxon>
        <taxon>Triticum</taxon>
    </lineage>
</organism>
<dbReference type="PANTHER" id="PTHR33087:SF50">
    <property type="entry name" value="DUF4283 DOMAIN-CONTAINING PROTEIN"/>
    <property type="match status" value="1"/>
</dbReference>
<evidence type="ECO:0000313" key="3">
    <source>
        <dbReference type="Proteomes" id="UP000019116"/>
    </source>
</evidence>
<name>A0A3B6KPQ2_WHEAT</name>